<dbReference type="PANTHER" id="PTHR15690">
    <property type="entry name" value="NUCLEAR RECEPTOR COACTIVATOR 6"/>
    <property type="match status" value="1"/>
</dbReference>
<feature type="compositionally biased region" description="Polar residues" evidence="1">
    <location>
        <begin position="1104"/>
        <end position="1118"/>
    </location>
</feature>
<evidence type="ECO:0000259" key="2">
    <source>
        <dbReference type="Pfam" id="PF13820"/>
    </source>
</evidence>
<feature type="domain" description="Nuclear receptor coactivator 6 TRADD-N" evidence="2">
    <location>
        <begin position="3"/>
        <end position="140"/>
    </location>
</feature>
<evidence type="ECO:0000256" key="1">
    <source>
        <dbReference type="SAM" id="MobiDB-lite"/>
    </source>
</evidence>
<accession>G3N9V2</accession>
<feature type="region of interest" description="Disordered" evidence="1">
    <location>
        <begin position="470"/>
        <end position="586"/>
    </location>
</feature>
<evidence type="ECO:0000313" key="3">
    <source>
        <dbReference type="Ensembl" id="ENSGACP00000002094.1"/>
    </source>
</evidence>
<feature type="compositionally biased region" description="Low complexity" evidence="1">
    <location>
        <begin position="361"/>
        <end position="374"/>
    </location>
</feature>
<dbReference type="FunCoup" id="G3N9V2">
    <property type="interactions" value="673"/>
</dbReference>
<dbReference type="GO" id="GO:0045944">
    <property type="term" value="P:positive regulation of transcription by RNA polymerase II"/>
    <property type="evidence" value="ECO:0007669"/>
    <property type="project" value="TreeGrafter"/>
</dbReference>
<feature type="region of interest" description="Disordered" evidence="1">
    <location>
        <begin position="246"/>
        <end position="418"/>
    </location>
</feature>
<feature type="compositionally biased region" description="Low complexity" evidence="1">
    <location>
        <begin position="528"/>
        <end position="543"/>
    </location>
</feature>
<feature type="region of interest" description="Disordered" evidence="1">
    <location>
        <begin position="1015"/>
        <end position="1428"/>
    </location>
</feature>
<dbReference type="eggNOG" id="ENOG502QQMS">
    <property type="taxonomic scope" value="Eukaryota"/>
</dbReference>
<feature type="region of interest" description="Disordered" evidence="1">
    <location>
        <begin position="889"/>
        <end position="924"/>
    </location>
</feature>
<feature type="region of interest" description="Disordered" evidence="1">
    <location>
        <begin position="793"/>
        <end position="873"/>
    </location>
</feature>
<feature type="compositionally biased region" description="Polar residues" evidence="1">
    <location>
        <begin position="1406"/>
        <end position="1417"/>
    </location>
</feature>
<feature type="compositionally biased region" description="Basic residues" evidence="1">
    <location>
        <begin position="809"/>
        <end position="821"/>
    </location>
</feature>
<dbReference type="STRING" id="69293.ENSGACP00000002094"/>
<feature type="compositionally biased region" description="Polar residues" evidence="1">
    <location>
        <begin position="1278"/>
        <end position="1291"/>
    </location>
</feature>
<dbReference type="OMA" id="QYEQTHR"/>
<feature type="region of interest" description="Disordered" evidence="1">
    <location>
        <begin position="150"/>
        <end position="177"/>
    </location>
</feature>
<dbReference type="InterPro" id="IPR026638">
    <property type="entry name" value="NCOA6"/>
</dbReference>
<dbReference type="GO" id="GO:0005667">
    <property type="term" value="C:transcription regulator complex"/>
    <property type="evidence" value="ECO:0007669"/>
    <property type="project" value="TreeGrafter"/>
</dbReference>
<feature type="compositionally biased region" description="Pro residues" evidence="1">
    <location>
        <begin position="266"/>
        <end position="279"/>
    </location>
</feature>
<dbReference type="GO" id="GO:0003713">
    <property type="term" value="F:transcription coactivator activity"/>
    <property type="evidence" value="ECO:0007669"/>
    <property type="project" value="InterPro"/>
</dbReference>
<organism evidence="3">
    <name type="scientific">Gasterosteus aculeatus</name>
    <name type="common">Three-spined stickleback</name>
    <dbReference type="NCBI Taxonomy" id="69293"/>
    <lineage>
        <taxon>Eukaryota</taxon>
        <taxon>Metazoa</taxon>
        <taxon>Chordata</taxon>
        <taxon>Craniata</taxon>
        <taxon>Vertebrata</taxon>
        <taxon>Euteleostomi</taxon>
        <taxon>Actinopterygii</taxon>
        <taxon>Neopterygii</taxon>
        <taxon>Teleostei</taxon>
        <taxon>Neoteleostei</taxon>
        <taxon>Acanthomorphata</taxon>
        <taxon>Eupercaria</taxon>
        <taxon>Perciformes</taxon>
        <taxon>Cottioidei</taxon>
        <taxon>Gasterosteales</taxon>
        <taxon>Gasterosteidae</taxon>
        <taxon>Gasterosteus</taxon>
    </lineage>
</organism>
<feature type="compositionally biased region" description="Polar residues" evidence="1">
    <location>
        <begin position="550"/>
        <end position="559"/>
    </location>
</feature>
<feature type="compositionally biased region" description="Low complexity" evidence="1">
    <location>
        <begin position="1237"/>
        <end position="1261"/>
    </location>
</feature>
<dbReference type="Ensembl" id="ENSGACT00000002099.1">
    <property type="protein sequence ID" value="ENSGACP00000002094.1"/>
    <property type="gene ID" value="ENSGACG00000001600.1"/>
</dbReference>
<feature type="compositionally biased region" description="Pro residues" evidence="1">
    <location>
        <begin position="340"/>
        <end position="351"/>
    </location>
</feature>
<dbReference type="Pfam" id="PF13820">
    <property type="entry name" value="NCOA6_TRADD-N"/>
    <property type="match status" value="1"/>
</dbReference>
<feature type="compositionally biased region" description="Low complexity" evidence="1">
    <location>
        <begin position="563"/>
        <end position="577"/>
    </location>
</feature>
<reference evidence="3" key="1">
    <citation type="submission" date="2006-01" db="EMBL/GenBank/DDBJ databases">
        <authorList>
            <person name="Lindblad-Toh K."/>
            <person name="Mauceli E."/>
            <person name="Grabherr M."/>
            <person name="Chang J.L."/>
            <person name="Lander E.S."/>
        </authorList>
    </citation>
    <scope>NUCLEOTIDE SEQUENCE [LARGE SCALE GENOMIC DNA]</scope>
</reference>
<feature type="compositionally biased region" description="Polar residues" evidence="1">
    <location>
        <begin position="1301"/>
        <end position="1318"/>
    </location>
</feature>
<protein>
    <submittedName>
        <fullName evidence="3">Nuclear receptor coactivator 6</fullName>
    </submittedName>
</protein>
<feature type="compositionally biased region" description="Polar residues" evidence="1">
    <location>
        <begin position="1048"/>
        <end position="1061"/>
    </location>
</feature>
<dbReference type="InParanoid" id="G3N9V2"/>
<feature type="compositionally biased region" description="Polar residues" evidence="1">
    <location>
        <begin position="509"/>
        <end position="525"/>
    </location>
</feature>
<dbReference type="InterPro" id="IPR032715">
    <property type="entry name" value="NCOA6_TRADD-N"/>
</dbReference>
<name>G3N9V2_GASAC</name>
<feature type="compositionally biased region" description="Low complexity" evidence="1">
    <location>
        <begin position="1081"/>
        <end position="1099"/>
    </location>
</feature>
<proteinExistence type="predicted"/>
<dbReference type="PANTHER" id="PTHR15690:SF0">
    <property type="entry name" value="NUCLEAR RECEPTOR COACTIVATOR 6"/>
    <property type="match status" value="1"/>
</dbReference>
<feature type="compositionally biased region" description="Low complexity" evidence="1">
    <location>
        <begin position="1200"/>
        <end position="1212"/>
    </location>
</feature>
<feature type="compositionally biased region" description="Gly residues" evidence="1">
    <location>
        <begin position="795"/>
        <end position="806"/>
    </location>
</feature>
<dbReference type="GO" id="GO:0035097">
    <property type="term" value="C:histone methyltransferase complex"/>
    <property type="evidence" value="ECO:0007669"/>
    <property type="project" value="TreeGrafter"/>
</dbReference>
<dbReference type="Bgee" id="ENSGACG00000001600">
    <property type="expression patterns" value="Expressed in telencephalon and 11 other cell types or tissues"/>
</dbReference>
<sequence>SAVFIAFRGNMEDEDFSLKLDSILSGIPNMLDMASERLQPQHVEPWNSVRVTFNIPRDAAERLRLLAQNNQQQLRDLGILSVQIEGEGAINVAVGPNRGQDVRVNGPTGAPGQMRMDVGFSGQPGPGGVRMANPAMVPPGPGIAGQAMVPGSSGQMHPRIQRPTSQTGSDGTDPMMAGMSVQQQQQPLQHQQAGPHVPGPMPQAAHHLQALQGGRPLNPAAQAQLSQLGPRPPFNPSGQMAVPPGWNQLPSGVLQPPATQGSPAWRKPPPQAQMVPRPPSLATVQTPSHPPPPYPFGSQQAGQVFNAIGQLQQQQQTGVGQFAAPQPKGLQTGPGGVAGPPRPPPPLPPTSGPQGNLTAKSPGSSSSPFQQGSPGTPPMRPTTPQGFPQGVGSPGRAALGQPGNMQQGFMGMPQHGQPGAQVHPVITGMPKRPMGFPNPNFVQGQVSGSTPGTPVGGASQQLQGNQAMTHTGALPSASTPNSMQGPPHAQPNVMGVQSGMAGLPPGTTAGPSMGQQQPGLQTQMMGLQHQAQPVSSSPSQKVQGQGGGQTVLSRPLSQGQRGGMTPPKQMMPQQGQGVMHGQGQMVGGQGHQAMLMQQQQQQNSMMEQMVANQMQGNKQPFGGKIPAGVMPGQMMRGPAPNVPGNMVQFQGQQQHQQMNQQQPQQVPIAGNPNQAMGMHGQQLRLPAGHPLTAQQHPHPLGDPNGGTGDLGVQQMVPDMQAQQQQGMMGGPQHMQMGNGHFAGHGMNFNSQFQGQMPMAGACVQPGGFPVSKDVTLTSPLLVNLLQSDISASQFGPGGKQGAGGGNQAKPKKKKPARKKKSKEGDGPHGLDAAAGMEDSELPNLGGEQSLGLENSGQKLPEFANRPAGFPGQAGDQRVLQQVPMQMQMQSLQNAQGPQGMTGPQAPGQGQPQMHPHQLQQQPQQSNLLQQMLMMLKMQQEQAKNRMSIPPGGQIPPRGMGNPPEVQRLPVSQQNNMPVMISLPGHGGVPPSPDKARGMPLMVNPQLAGAVRRMSHPDAGQGLQGAGSEEAIAHQKQPGGPDVGLQHPGNGNQQMMANQGSNAHMMKQGPGPSPMPQHTGASPQQQLPSQPQQGGPMPGLHFPNVPTTSQSSRPKTPNRASPRPYHHPLTPTNRPPSTEPSEINLSPERLNASIAGLFPPKINIPLPPRQPNLNRGFDQQGLNPTTLKAIGQAPPSLTLPGNSNNGSVGGNNNQQPFSTGSGVGGAGGKQDKQPGGQAKRASPSNSRRSSPASSRKSATPSPGRQKGTKMAINCPPPQQQLVGSQAQTTMLSPASALPNPLSMPSQVSGAVEAQQTQSPFHGMQGNAAEGIRESQGMATAEQRQVPQTPPQPLRELSAPRMASPRFPLPQQPKPDLEVKAGTVDRLPVQTPPVPDSEASPTLRAAPTSLNQLLDNSAIANMPPRAGQNT</sequence>
<feature type="compositionally biased region" description="Low complexity" evidence="1">
    <location>
        <begin position="309"/>
        <end position="321"/>
    </location>
</feature>
<reference evidence="3" key="2">
    <citation type="submission" date="2024-04" db="UniProtKB">
        <authorList>
            <consortium name="Ensembl"/>
        </authorList>
    </citation>
    <scope>IDENTIFICATION</scope>
</reference>